<dbReference type="PANTHER" id="PTHR30212">
    <property type="entry name" value="PROTEIN YIIM"/>
    <property type="match status" value="1"/>
</dbReference>
<dbReference type="GO" id="GO:0030170">
    <property type="term" value="F:pyridoxal phosphate binding"/>
    <property type="evidence" value="ECO:0007669"/>
    <property type="project" value="InterPro"/>
</dbReference>
<dbReference type="AlphaFoldDB" id="A0A2N8SP99"/>
<dbReference type="EMBL" id="POUW01000006">
    <property type="protein sequence ID" value="PNG04312.1"/>
    <property type="molecule type" value="Genomic_DNA"/>
</dbReference>
<dbReference type="GO" id="GO:0003824">
    <property type="term" value="F:catalytic activity"/>
    <property type="evidence" value="ECO:0007669"/>
    <property type="project" value="InterPro"/>
</dbReference>
<dbReference type="GO" id="GO:0030151">
    <property type="term" value="F:molybdenum ion binding"/>
    <property type="evidence" value="ECO:0007669"/>
    <property type="project" value="InterPro"/>
</dbReference>
<dbReference type="PROSITE" id="PS51340">
    <property type="entry name" value="MOSC"/>
    <property type="match status" value="1"/>
</dbReference>
<organism evidence="2 3">
    <name type="scientific">Stutzerimonas stutzeri</name>
    <name type="common">Pseudomonas stutzeri</name>
    <dbReference type="NCBI Taxonomy" id="316"/>
    <lineage>
        <taxon>Bacteria</taxon>
        <taxon>Pseudomonadati</taxon>
        <taxon>Pseudomonadota</taxon>
        <taxon>Gammaproteobacteria</taxon>
        <taxon>Pseudomonadales</taxon>
        <taxon>Pseudomonadaceae</taxon>
        <taxon>Stutzerimonas</taxon>
    </lineage>
</organism>
<dbReference type="InterPro" id="IPR005302">
    <property type="entry name" value="MoCF_Sase_C"/>
</dbReference>
<dbReference type="InterPro" id="IPR011037">
    <property type="entry name" value="Pyrv_Knase-like_insert_dom_sf"/>
</dbReference>
<gene>
    <name evidence="2" type="ORF">CXL00_16035</name>
</gene>
<dbReference type="Gene3D" id="2.40.33.20">
    <property type="entry name" value="PK beta-barrel domain-like"/>
    <property type="match status" value="1"/>
</dbReference>
<proteinExistence type="predicted"/>
<dbReference type="SUPFAM" id="SSF50800">
    <property type="entry name" value="PK beta-barrel domain-like"/>
    <property type="match status" value="1"/>
</dbReference>
<evidence type="ECO:0000313" key="3">
    <source>
        <dbReference type="Proteomes" id="UP000235897"/>
    </source>
</evidence>
<feature type="domain" description="MOSC" evidence="1">
    <location>
        <begin position="35"/>
        <end position="170"/>
    </location>
</feature>
<dbReference type="OrthoDB" id="9786134at2"/>
<dbReference type="InterPro" id="IPR052353">
    <property type="entry name" value="Benzoxazolinone_Detox_Enz"/>
</dbReference>
<name>A0A2N8SP99_STUST</name>
<dbReference type="PANTHER" id="PTHR30212:SF2">
    <property type="entry name" value="PROTEIN YIIM"/>
    <property type="match status" value="1"/>
</dbReference>
<sequence>MHEETNRQWPVEGPFLREQLSRLPGTEKSTGIDKRLAQRPVWLDNEGLRGDRVADRRFHGGPDRSLCHYPAEHYRHWRSLYPHLQIGPGAFGENLSTEGLREHQVCIGDRFRWGEALIEVSQPRSPCINLDRRHDARGLARQLARSGRTGWLYRTLEPGVVAIGAPLCLVDRPHPSVSVAHVWRSFIDETTADSGLAQLVGLEPLALEYRKRFRQRLDSRRRQQDQQSLF</sequence>
<evidence type="ECO:0000259" key="1">
    <source>
        <dbReference type="PROSITE" id="PS51340"/>
    </source>
</evidence>
<protein>
    <submittedName>
        <fullName evidence="2">MOSC domain-containing protein</fullName>
    </submittedName>
</protein>
<dbReference type="Proteomes" id="UP000235897">
    <property type="component" value="Unassembled WGS sequence"/>
</dbReference>
<comment type="caution">
    <text evidence="2">The sequence shown here is derived from an EMBL/GenBank/DDBJ whole genome shotgun (WGS) entry which is preliminary data.</text>
</comment>
<dbReference type="RefSeq" id="WP_102847192.1">
    <property type="nucleotide sequence ID" value="NZ_JAMOIG010000004.1"/>
</dbReference>
<reference evidence="2 3" key="1">
    <citation type="submission" date="2018-01" db="EMBL/GenBank/DDBJ databases">
        <title>Denitrification phenotypes of diverse strains of Pseudomonas stutzeri.</title>
        <authorList>
            <person name="Milligan D.A."/>
            <person name="Bergaust L."/>
            <person name="Bakken L.R."/>
            <person name="Frostegard A."/>
        </authorList>
    </citation>
    <scope>NUCLEOTIDE SEQUENCE [LARGE SCALE GENOMIC DNA]</scope>
    <source>
        <strain evidence="2 3">28a3</strain>
    </source>
</reference>
<evidence type="ECO:0000313" key="2">
    <source>
        <dbReference type="EMBL" id="PNG04312.1"/>
    </source>
</evidence>
<dbReference type="Pfam" id="PF03473">
    <property type="entry name" value="MOSC"/>
    <property type="match status" value="1"/>
</dbReference>
<accession>A0A2N8SP99</accession>